<comment type="caution">
    <text evidence="2">The sequence shown here is derived from an EMBL/GenBank/DDBJ whole genome shotgun (WGS) entry which is preliminary data.</text>
</comment>
<feature type="transmembrane region" description="Helical" evidence="1">
    <location>
        <begin position="122"/>
        <end position="141"/>
    </location>
</feature>
<reference evidence="2 3" key="1">
    <citation type="journal article" date="2019" name="Int. J. Syst. Evol. Microbiol.">
        <title>The Global Catalogue of Microorganisms (GCM) 10K type strain sequencing project: providing services to taxonomists for standard genome sequencing and annotation.</title>
        <authorList>
            <consortium name="The Broad Institute Genomics Platform"/>
            <consortium name="The Broad Institute Genome Sequencing Center for Infectious Disease"/>
            <person name="Wu L."/>
            <person name="Ma J."/>
        </authorList>
    </citation>
    <scope>NUCLEOTIDE SEQUENCE [LARGE SCALE GENOMIC DNA]</scope>
    <source>
        <strain evidence="2 3">CGMCC 1.3240</strain>
    </source>
</reference>
<evidence type="ECO:0000313" key="2">
    <source>
        <dbReference type="EMBL" id="MFC6906609.1"/>
    </source>
</evidence>
<dbReference type="EMBL" id="JBHSXQ010000004">
    <property type="protein sequence ID" value="MFC6906609.1"/>
    <property type="molecule type" value="Genomic_DNA"/>
</dbReference>
<organism evidence="2 3">
    <name type="scientific">Halalkalicoccus tibetensis</name>
    <dbReference type="NCBI Taxonomy" id="175632"/>
    <lineage>
        <taxon>Archaea</taxon>
        <taxon>Methanobacteriati</taxon>
        <taxon>Methanobacteriota</taxon>
        <taxon>Stenosarchaea group</taxon>
        <taxon>Halobacteria</taxon>
        <taxon>Halobacteriales</taxon>
        <taxon>Halococcaceae</taxon>
        <taxon>Halalkalicoccus</taxon>
    </lineage>
</organism>
<evidence type="ECO:0000313" key="3">
    <source>
        <dbReference type="Proteomes" id="UP001596312"/>
    </source>
</evidence>
<protein>
    <recommendedName>
        <fullName evidence="4">Yip1 domain-containing protein</fullName>
    </recommendedName>
</protein>
<accession>A0ABD5V8X8</accession>
<dbReference type="Proteomes" id="UP001596312">
    <property type="component" value="Unassembled WGS sequence"/>
</dbReference>
<sequence length="229" mass="24943">MARNADHDRRASGWAVLRPWRELGRSDDIEGMIGVVRRYGWLPALTGLALHALARGAFEYLSEPFVVAEGYLFPGWPAALLINFLFGAFVVAFSWFVYFGLIGVIAGYLSEDHVMELDTFKIGGYLTVLFVPVFVIGSVLISTVAVPDGAAAQAATQDGDAAEFALSAYSFVYDTPQMHAVRALKAGAWVLTGFLMLPVVQRLYEIDEKRSVASVLPVTLAGVITAFLF</sequence>
<evidence type="ECO:0000256" key="1">
    <source>
        <dbReference type="SAM" id="Phobius"/>
    </source>
</evidence>
<proteinExistence type="predicted"/>
<feature type="transmembrane region" description="Helical" evidence="1">
    <location>
        <begin position="186"/>
        <end position="204"/>
    </location>
</feature>
<dbReference type="RefSeq" id="WP_340605179.1">
    <property type="nucleotide sequence ID" value="NZ_JBBMXV010000004.1"/>
</dbReference>
<keyword evidence="1" id="KW-1133">Transmembrane helix</keyword>
<feature type="transmembrane region" description="Helical" evidence="1">
    <location>
        <begin position="39"/>
        <end position="58"/>
    </location>
</feature>
<gene>
    <name evidence="2" type="ORF">ACFQGH_15545</name>
</gene>
<keyword evidence="1" id="KW-0472">Membrane</keyword>
<keyword evidence="1" id="KW-0812">Transmembrane</keyword>
<evidence type="ECO:0008006" key="4">
    <source>
        <dbReference type="Google" id="ProtNLM"/>
    </source>
</evidence>
<keyword evidence="3" id="KW-1185">Reference proteome</keyword>
<feature type="transmembrane region" description="Helical" evidence="1">
    <location>
        <begin position="78"/>
        <end position="110"/>
    </location>
</feature>
<name>A0ABD5V8X8_9EURY</name>
<dbReference type="AlphaFoldDB" id="A0ABD5V8X8"/>